<reference evidence="3 4" key="1">
    <citation type="submission" date="2017-05" db="EMBL/GenBank/DDBJ databases">
        <title>Vagococcus spp. assemblies.</title>
        <authorList>
            <person name="Gulvik C.A."/>
        </authorList>
    </citation>
    <scope>NUCLEOTIDE SEQUENCE [LARGE SCALE GENOMIC DNA]</scope>
    <source>
        <strain evidence="3 4">CCUG 41755</strain>
    </source>
</reference>
<gene>
    <name evidence="3" type="ORF">CBF31_09870</name>
</gene>
<dbReference type="Pfam" id="PF10531">
    <property type="entry name" value="SLBB"/>
    <property type="match status" value="1"/>
</dbReference>
<accession>A0A430A5J6</accession>
<dbReference type="AlphaFoldDB" id="A0A430A5J6"/>
<dbReference type="InterPro" id="IPR003583">
    <property type="entry name" value="Hlx-hairpin-Hlx_DNA-bd_motif"/>
</dbReference>
<keyword evidence="1" id="KW-0472">Membrane</keyword>
<dbReference type="GO" id="GO:0015627">
    <property type="term" value="C:type II protein secretion system complex"/>
    <property type="evidence" value="ECO:0007669"/>
    <property type="project" value="TreeGrafter"/>
</dbReference>
<dbReference type="Proteomes" id="UP000287101">
    <property type="component" value="Unassembled WGS sequence"/>
</dbReference>
<sequence>MLGFFCVLLLKGGGKMYDKLANASLKFKIIFSISGSIAVIVIGVIGYNLMITGIKESTQTDTTEETLWQKDSEVTVKADQESEASSQTKVVMYADIKGAVKEPGVYEVTENMRVTDLIQVAGGVLKEADPNQVNFSQLVTDQAVIYIPKKGEEVPVALTENQSTSKQEGVTSKSEGKVNLNTATKEELESVSGIGEKKAEAILAFREENGSFKTVEDLSNVSGIGVKTVDRLKEGLTV</sequence>
<dbReference type="EMBL" id="NGJY01000004">
    <property type="protein sequence ID" value="RSU02059.1"/>
    <property type="molecule type" value="Genomic_DNA"/>
</dbReference>
<dbReference type="SMART" id="SM00278">
    <property type="entry name" value="HhH1"/>
    <property type="match status" value="2"/>
</dbReference>
<dbReference type="GO" id="GO:0006281">
    <property type="term" value="P:DNA repair"/>
    <property type="evidence" value="ECO:0007669"/>
    <property type="project" value="InterPro"/>
</dbReference>
<keyword evidence="1" id="KW-1133">Transmembrane helix</keyword>
<evidence type="ECO:0000313" key="4">
    <source>
        <dbReference type="Proteomes" id="UP000287101"/>
    </source>
</evidence>
<dbReference type="GO" id="GO:0003677">
    <property type="term" value="F:DNA binding"/>
    <property type="evidence" value="ECO:0007669"/>
    <property type="project" value="InterPro"/>
</dbReference>
<dbReference type="PANTHER" id="PTHR21180:SF32">
    <property type="entry name" value="ENDONUCLEASE_EXONUCLEASE_PHOSPHATASE FAMILY DOMAIN-CONTAINING PROTEIN 1"/>
    <property type="match status" value="1"/>
</dbReference>
<comment type="caution">
    <text evidence="3">The sequence shown here is derived from an EMBL/GenBank/DDBJ whole genome shotgun (WGS) entry which is preliminary data.</text>
</comment>
<feature type="domain" description="Helix-hairpin-helix DNA-binding motif class 1" evidence="2">
    <location>
        <begin position="186"/>
        <end position="205"/>
    </location>
</feature>
<dbReference type="InterPro" id="IPR051675">
    <property type="entry name" value="Endo/Exo/Phosphatase_dom_1"/>
</dbReference>
<keyword evidence="1" id="KW-0812">Transmembrane</keyword>
<evidence type="ECO:0000256" key="1">
    <source>
        <dbReference type="SAM" id="Phobius"/>
    </source>
</evidence>
<keyword evidence="4" id="KW-1185">Reference proteome</keyword>
<dbReference type="PANTHER" id="PTHR21180">
    <property type="entry name" value="ENDONUCLEASE/EXONUCLEASE/PHOSPHATASE FAMILY DOMAIN-CONTAINING PROTEIN 1"/>
    <property type="match status" value="1"/>
</dbReference>
<dbReference type="Pfam" id="PF12836">
    <property type="entry name" value="HHH_3"/>
    <property type="match status" value="1"/>
</dbReference>
<dbReference type="NCBIfam" id="TIGR00426">
    <property type="entry name" value="competence protein ComEA helix-hairpin-helix repeat region"/>
    <property type="match status" value="1"/>
</dbReference>
<organism evidence="3 4">
    <name type="scientific">Vagococcus fessus</name>
    <dbReference type="NCBI Taxonomy" id="120370"/>
    <lineage>
        <taxon>Bacteria</taxon>
        <taxon>Bacillati</taxon>
        <taxon>Bacillota</taxon>
        <taxon>Bacilli</taxon>
        <taxon>Lactobacillales</taxon>
        <taxon>Enterococcaceae</taxon>
        <taxon>Vagococcus</taxon>
    </lineage>
</organism>
<protein>
    <recommendedName>
        <fullName evidence="2">Helix-hairpin-helix DNA-binding motif class 1 domain-containing protein</fullName>
    </recommendedName>
</protein>
<dbReference type="InterPro" id="IPR019554">
    <property type="entry name" value="Soluble_ligand-bd"/>
</dbReference>
<feature type="transmembrane region" description="Helical" evidence="1">
    <location>
        <begin position="30"/>
        <end position="50"/>
    </location>
</feature>
<proteinExistence type="predicted"/>
<evidence type="ECO:0000313" key="3">
    <source>
        <dbReference type="EMBL" id="RSU02059.1"/>
    </source>
</evidence>
<dbReference type="InterPro" id="IPR004509">
    <property type="entry name" value="Competence_ComEA_HhH"/>
</dbReference>
<dbReference type="InterPro" id="IPR010994">
    <property type="entry name" value="RuvA_2-like"/>
</dbReference>
<name>A0A430A5J6_9ENTE</name>
<dbReference type="Gene3D" id="3.10.560.10">
    <property type="entry name" value="Outer membrane lipoprotein wza domain like"/>
    <property type="match status" value="1"/>
</dbReference>
<dbReference type="SUPFAM" id="SSF47781">
    <property type="entry name" value="RuvA domain 2-like"/>
    <property type="match status" value="1"/>
</dbReference>
<evidence type="ECO:0000259" key="2">
    <source>
        <dbReference type="SMART" id="SM00278"/>
    </source>
</evidence>
<feature type="domain" description="Helix-hairpin-helix DNA-binding motif class 1" evidence="2">
    <location>
        <begin position="216"/>
        <end position="235"/>
    </location>
</feature>
<dbReference type="GO" id="GO:0015628">
    <property type="term" value="P:protein secretion by the type II secretion system"/>
    <property type="evidence" value="ECO:0007669"/>
    <property type="project" value="TreeGrafter"/>
</dbReference>
<dbReference type="Gene3D" id="1.10.150.310">
    <property type="entry name" value="Tex RuvX-like domain-like"/>
    <property type="match status" value="1"/>
</dbReference>
<dbReference type="OrthoDB" id="9790239at2"/>